<keyword evidence="8 13" id="KW-0812">Transmembrane</keyword>
<keyword evidence="11 13" id="KW-0472">Membrane</keyword>
<comment type="subcellular location">
    <subcellularLocation>
        <location evidence="2">Cell membrane</location>
        <topology evidence="2">Multi-pass membrane protein</topology>
    </subcellularLocation>
</comment>
<keyword evidence="15" id="KW-1185">Reference proteome</keyword>
<feature type="transmembrane region" description="Helical" evidence="13">
    <location>
        <begin position="12"/>
        <end position="33"/>
    </location>
</feature>
<dbReference type="InterPro" id="IPR002528">
    <property type="entry name" value="MATE_fam"/>
</dbReference>
<feature type="transmembrane region" description="Helical" evidence="13">
    <location>
        <begin position="194"/>
        <end position="214"/>
    </location>
</feature>
<dbReference type="PANTHER" id="PTHR43298:SF2">
    <property type="entry name" value="FMN_FAD EXPORTER YEEO-RELATED"/>
    <property type="match status" value="1"/>
</dbReference>
<feature type="transmembrane region" description="Helical" evidence="13">
    <location>
        <begin position="282"/>
        <end position="303"/>
    </location>
</feature>
<feature type="transmembrane region" description="Helical" evidence="13">
    <location>
        <begin position="385"/>
        <end position="406"/>
    </location>
</feature>
<keyword evidence="10" id="KW-0406">Ion transport</keyword>
<keyword evidence="7" id="KW-1003">Cell membrane</keyword>
<keyword evidence="9 13" id="KW-1133">Transmembrane helix</keyword>
<feature type="transmembrane region" description="Helical" evidence="13">
    <location>
        <begin position="59"/>
        <end position="78"/>
    </location>
</feature>
<feature type="transmembrane region" description="Helical" evidence="13">
    <location>
        <begin position="90"/>
        <end position="116"/>
    </location>
</feature>
<feature type="transmembrane region" description="Helical" evidence="13">
    <location>
        <begin position="412"/>
        <end position="440"/>
    </location>
</feature>
<feature type="transmembrane region" description="Helical" evidence="13">
    <location>
        <begin position="315"/>
        <end position="337"/>
    </location>
</feature>
<evidence type="ECO:0000256" key="10">
    <source>
        <dbReference type="ARBA" id="ARBA00023065"/>
    </source>
</evidence>
<evidence type="ECO:0000256" key="11">
    <source>
        <dbReference type="ARBA" id="ARBA00023136"/>
    </source>
</evidence>
<evidence type="ECO:0000256" key="12">
    <source>
        <dbReference type="ARBA" id="ARBA00031636"/>
    </source>
</evidence>
<proteinExistence type="inferred from homology"/>
<dbReference type="Proteomes" id="UP000606889">
    <property type="component" value="Unassembled WGS sequence"/>
</dbReference>
<protein>
    <recommendedName>
        <fullName evidence="4">Probable multidrug resistance protein NorM</fullName>
    </recommendedName>
    <alternativeName>
        <fullName evidence="12">Multidrug-efflux transporter</fullName>
    </alternativeName>
</protein>
<evidence type="ECO:0000256" key="3">
    <source>
        <dbReference type="ARBA" id="ARBA00010199"/>
    </source>
</evidence>
<dbReference type="Pfam" id="PF01554">
    <property type="entry name" value="MatE"/>
    <property type="match status" value="2"/>
</dbReference>
<dbReference type="InterPro" id="IPR048279">
    <property type="entry name" value="MdtK-like"/>
</dbReference>
<evidence type="ECO:0000313" key="14">
    <source>
        <dbReference type="EMBL" id="MBC5648385.1"/>
    </source>
</evidence>
<comment type="caution">
    <text evidence="14">The sequence shown here is derived from an EMBL/GenBank/DDBJ whole genome shotgun (WGS) entry which is preliminary data.</text>
</comment>
<evidence type="ECO:0000256" key="7">
    <source>
        <dbReference type="ARBA" id="ARBA00022475"/>
    </source>
</evidence>
<feature type="transmembrane region" description="Helical" evidence="13">
    <location>
        <begin position="136"/>
        <end position="160"/>
    </location>
</feature>
<evidence type="ECO:0000256" key="6">
    <source>
        <dbReference type="ARBA" id="ARBA00022449"/>
    </source>
</evidence>
<dbReference type="InterPro" id="IPR050222">
    <property type="entry name" value="MATE_MdtK"/>
</dbReference>
<gene>
    <name evidence="14" type="ORF">H8S18_08550</name>
</gene>
<dbReference type="RefSeq" id="WP_186857892.1">
    <property type="nucleotide sequence ID" value="NZ_JACOON010000004.1"/>
</dbReference>
<sequence>MPVSQTFTQGKIFSPLIRFALPVLLALFLQAMYGAVDLLVVGQFGTAAGVSAVSTGSQIMQTLTIVIVGLSMGITILVGQRIGEKRFRDAGRAIGSGIALFAAVAAGLTVVMILAAESLAVLMHAPPEAARGTVSYVQICSAGSIFIVAFNVIGSVFRGIGDSKMPLITVAIACTVNIGGDLLLVGVFRMDVAGAAVATVAAQAVSVLLSLLIIRKRALPFSFSKKDIRFDRRLIGKIVKLGSPIALQDLLVSISFLVILAIVNALGLTASAGIGVAEKLCAFIMLVPSAYMQSMAAFVAQNIGANKPDRAKKALLYGILSSLAVGVLIAYVSFFHGSALASVFARDAAVVSAAADYLRAYAIDCLLTSFLFCFMGYFNGCGKTLFVMAQGIVGAFAVRIPISYFMSRIPGVSLFMIGLATPASSVVQIGLCAAYFFWLAKKAKRPGTVRCEA</sequence>
<feature type="transmembrane region" description="Helical" evidence="13">
    <location>
        <begin position="167"/>
        <end position="188"/>
    </location>
</feature>
<evidence type="ECO:0000256" key="5">
    <source>
        <dbReference type="ARBA" id="ARBA00022448"/>
    </source>
</evidence>
<keyword evidence="5" id="KW-0813">Transport</keyword>
<keyword evidence="6" id="KW-0050">Antiport</keyword>
<dbReference type="EMBL" id="JACOON010000004">
    <property type="protein sequence ID" value="MBC5648385.1"/>
    <property type="molecule type" value="Genomic_DNA"/>
</dbReference>
<evidence type="ECO:0000256" key="1">
    <source>
        <dbReference type="ARBA" id="ARBA00003408"/>
    </source>
</evidence>
<name>A0ABR7EF24_9FIRM</name>
<evidence type="ECO:0000256" key="4">
    <source>
        <dbReference type="ARBA" id="ARBA00020268"/>
    </source>
</evidence>
<organism evidence="14 15">
    <name type="scientific">Christensenella tenuis</name>
    <dbReference type="NCBI Taxonomy" id="2763033"/>
    <lineage>
        <taxon>Bacteria</taxon>
        <taxon>Bacillati</taxon>
        <taxon>Bacillota</taxon>
        <taxon>Clostridia</taxon>
        <taxon>Christensenellales</taxon>
        <taxon>Christensenellaceae</taxon>
        <taxon>Christensenella</taxon>
    </lineage>
</organism>
<feature type="transmembrane region" description="Helical" evidence="13">
    <location>
        <begin position="250"/>
        <end position="276"/>
    </location>
</feature>
<accession>A0ABR7EF24</accession>
<evidence type="ECO:0000256" key="9">
    <source>
        <dbReference type="ARBA" id="ARBA00022989"/>
    </source>
</evidence>
<dbReference type="PANTHER" id="PTHR43298">
    <property type="entry name" value="MULTIDRUG RESISTANCE PROTEIN NORM-RELATED"/>
    <property type="match status" value="1"/>
</dbReference>
<evidence type="ECO:0000256" key="2">
    <source>
        <dbReference type="ARBA" id="ARBA00004651"/>
    </source>
</evidence>
<evidence type="ECO:0000256" key="8">
    <source>
        <dbReference type="ARBA" id="ARBA00022692"/>
    </source>
</evidence>
<comment type="function">
    <text evidence="1">Multidrug efflux pump.</text>
</comment>
<comment type="similarity">
    <text evidence="3">Belongs to the multi antimicrobial extrusion (MATE) (TC 2.A.66.1) family.</text>
</comment>
<feature type="transmembrane region" description="Helical" evidence="13">
    <location>
        <begin position="357"/>
        <end position="378"/>
    </location>
</feature>
<dbReference type="PIRSF" id="PIRSF006603">
    <property type="entry name" value="DinF"/>
    <property type="match status" value="1"/>
</dbReference>
<dbReference type="CDD" id="cd13138">
    <property type="entry name" value="MATE_yoeA_like"/>
    <property type="match status" value="1"/>
</dbReference>
<dbReference type="NCBIfam" id="TIGR00797">
    <property type="entry name" value="matE"/>
    <property type="match status" value="1"/>
</dbReference>
<evidence type="ECO:0000256" key="13">
    <source>
        <dbReference type="SAM" id="Phobius"/>
    </source>
</evidence>
<evidence type="ECO:0000313" key="15">
    <source>
        <dbReference type="Proteomes" id="UP000606889"/>
    </source>
</evidence>
<reference evidence="14 15" key="1">
    <citation type="submission" date="2020-08" db="EMBL/GenBank/DDBJ databases">
        <title>Genome public.</title>
        <authorList>
            <person name="Liu C."/>
            <person name="Sun Q."/>
        </authorList>
    </citation>
    <scope>NUCLEOTIDE SEQUENCE [LARGE SCALE GENOMIC DNA]</scope>
    <source>
        <strain evidence="14 15">NSJ-35</strain>
    </source>
</reference>